<dbReference type="EnsemblMetazoa" id="GBRI039834-RA">
    <property type="protein sequence ID" value="GBRI039834-PA"/>
    <property type="gene ID" value="GBRI039834"/>
</dbReference>
<name>A0A1A9X0Q1_9MUSC</name>
<keyword evidence="3" id="KW-1185">Reference proteome</keyword>
<keyword evidence="1" id="KW-1133">Transmembrane helix</keyword>
<keyword evidence="1" id="KW-0472">Membrane</keyword>
<organism evidence="2 3">
    <name type="scientific">Glossina brevipalpis</name>
    <dbReference type="NCBI Taxonomy" id="37001"/>
    <lineage>
        <taxon>Eukaryota</taxon>
        <taxon>Metazoa</taxon>
        <taxon>Ecdysozoa</taxon>
        <taxon>Arthropoda</taxon>
        <taxon>Hexapoda</taxon>
        <taxon>Insecta</taxon>
        <taxon>Pterygota</taxon>
        <taxon>Neoptera</taxon>
        <taxon>Endopterygota</taxon>
        <taxon>Diptera</taxon>
        <taxon>Brachycera</taxon>
        <taxon>Muscomorpha</taxon>
        <taxon>Hippoboscoidea</taxon>
        <taxon>Glossinidae</taxon>
        <taxon>Glossina</taxon>
    </lineage>
</organism>
<evidence type="ECO:0000313" key="3">
    <source>
        <dbReference type="Proteomes" id="UP000091820"/>
    </source>
</evidence>
<evidence type="ECO:0000256" key="1">
    <source>
        <dbReference type="SAM" id="Phobius"/>
    </source>
</evidence>
<feature type="transmembrane region" description="Helical" evidence="1">
    <location>
        <begin position="81"/>
        <end position="99"/>
    </location>
</feature>
<dbReference type="AlphaFoldDB" id="A0A1A9X0Q1"/>
<reference evidence="2" key="2">
    <citation type="submission" date="2020-05" db="UniProtKB">
        <authorList>
            <consortium name="EnsemblMetazoa"/>
        </authorList>
    </citation>
    <scope>IDENTIFICATION</scope>
    <source>
        <strain evidence="2">IAEA</strain>
    </source>
</reference>
<accession>A0A1A9X0Q1</accession>
<dbReference type="VEuPathDB" id="VectorBase:GBRI039834"/>
<keyword evidence="1" id="KW-0812">Transmembrane</keyword>
<reference evidence="3" key="1">
    <citation type="submission" date="2014-03" db="EMBL/GenBank/DDBJ databases">
        <authorList>
            <person name="Aksoy S."/>
            <person name="Warren W."/>
            <person name="Wilson R.K."/>
        </authorList>
    </citation>
    <scope>NUCLEOTIDE SEQUENCE [LARGE SCALE GENOMIC DNA]</scope>
    <source>
        <strain evidence="3">IAEA</strain>
    </source>
</reference>
<evidence type="ECO:0000313" key="2">
    <source>
        <dbReference type="EnsemblMetazoa" id="GBRI039834-PA"/>
    </source>
</evidence>
<protein>
    <submittedName>
        <fullName evidence="2">Uncharacterized protein</fullName>
    </submittedName>
</protein>
<proteinExistence type="predicted"/>
<sequence length="127" mass="14578">MDIMDLRVVSYTGCIALLQETPYKNYTMIFWCMMHDSNAFIITTGGKAFMLIIKRNTIPAVVKCNAAVYMKLNIMTASADAAPHIFGMILIFLYCFALTDEAEVERNRMTYNIAGTMRQQNCYLHFY</sequence>
<dbReference type="Proteomes" id="UP000091820">
    <property type="component" value="Unassembled WGS sequence"/>
</dbReference>